<comment type="caution">
    <text evidence="4">The sequence shown here is derived from an EMBL/GenBank/DDBJ whole genome shotgun (WGS) entry which is preliminary data.</text>
</comment>
<feature type="transmembrane region" description="Helical" evidence="2">
    <location>
        <begin position="168"/>
        <end position="187"/>
    </location>
</feature>
<keyword evidence="4" id="KW-0482">Metalloprotease</keyword>
<keyword evidence="4" id="KW-0378">Hydrolase</keyword>
<evidence type="ECO:0000256" key="1">
    <source>
        <dbReference type="SAM" id="MobiDB-lite"/>
    </source>
</evidence>
<feature type="region of interest" description="Disordered" evidence="1">
    <location>
        <begin position="265"/>
        <end position="307"/>
    </location>
</feature>
<dbReference type="GO" id="GO:0080120">
    <property type="term" value="P:CAAX-box protein maturation"/>
    <property type="evidence" value="ECO:0007669"/>
    <property type="project" value="UniProtKB-ARBA"/>
</dbReference>
<reference evidence="4" key="2">
    <citation type="submission" date="2021-09" db="EMBL/GenBank/DDBJ databases">
        <authorList>
            <person name="Gilroy R."/>
        </authorList>
    </citation>
    <scope>NUCLEOTIDE SEQUENCE</scope>
    <source>
        <strain evidence="4">ChiGjej1B1-18357</strain>
    </source>
</reference>
<sequence length="307" mass="32466">MIASIIGAGTASPYSDEAEDFVEFLAAGVLPESPLEWGFTLTALAVCFPAALLAVNIAGRRKLGSLFSVGGKFRWPLMFRAMAISLVGIGLAYALSNTFFDDVTITTDGTALAILALTLVLVPFQATAEELLFRGVAAQAIGSWLRHPAFAFIIPTPVFVALHVYDYLGLVDVAVFALCAGFLAWATGGLEVPIGFHIANNWVAIGTAAFLGQNPAEPLITLPTTIFSVSTTLLITAFMYFDKRLTFQTTGTAEAIEKLPPAAIVAGQSNPPQFPGQQWPGQQRPPEAIPPNEPPPPGTPPPPQSNS</sequence>
<feature type="transmembrane region" description="Helical" evidence="2">
    <location>
        <begin position="79"/>
        <end position="100"/>
    </location>
</feature>
<evidence type="ECO:0000259" key="3">
    <source>
        <dbReference type="Pfam" id="PF02517"/>
    </source>
</evidence>
<dbReference type="RefSeq" id="WP_303910198.1">
    <property type="nucleotide sequence ID" value="NZ_DYXM01000010.1"/>
</dbReference>
<reference evidence="4" key="1">
    <citation type="journal article" date="2021" name="PeerJ">
        <title>Extensive microbial diversity within the chicken gut microbiome revealed by metagenomics and culture.</title>
        <authorList>
            <person name="Gilroy R."/>
            <person name="Ravi A."/>
            <person name="Getino M."/>
            <person name="Pursley I."/>
            <person name="Horton D.L."/>
            <person name="Alikhan N.F."/>
            <person name="Baker D."/>
            <person name="Gharbi K."/>
            <person name="Hall N."/>
            <person name="Watson M."/>
            <person name="Adriaenssens E.M."/>
            <person name="Foster-Nyarko E."/>
            <person name="Jarju S."/>
            <person name="Secka A."/>
            <person name="Antonio M."/>
            <person name="Oren A."/>
            <person name="Chaudhuri R.R."/>
            <person name="La Ragione R."/>
            <person name="Hildebrand F."/>
            <person name="Pallen M.J."/>
        </authorList>
    </citation>
    <scope>NUCLEOTIDE SEQUENCE</scope>
    <source>
        <strain evidence="4">ChiGjej1B1-18357</strain>
    </source>
</reference>
<dbReference type="GO" id="GO:0008237">
    <property type="term" value="F:metallopeptidase activity"/>
    <property type="evidence" value="ECO:0007669"/>
    <property type="project" value="UniProtKB-KW"/>
</dbReference>
<dbReference type="InterPro" id="IPR003675">
    <property type="entry name" value="Rce1/LyrA-like_dom"/>
</dbReference>
<evidence type="ECO:0000313" key="4">
    <source>
        <dbReference type="EMBL" id="HJE89477.1"/>
    </source>
</evidence>
<keyword evidence="4" id="KW-0645">Protease</keyword>
<feature type="transmembrane region" description="Helical" evidence="2">
    <location>
        <begin position="112"/>
        <end position="132"/>
    </location>
</feature>
<dbReference type="GO" id="GO:0004175">
    <property type="term" value="F:endopeptidase activity"/>
    <property type="evidence" value="ECO:0007669"/>
    <property type="project" value="UniProtKB-ARBA"/>
</dbReference>
<keyword evidence="2" id="KW-1133">Transmembrane helix</keyword>
<feature type="transmembrane region" description="Helical" evidence="2">
    <location>
        <begin position="219"/>
        <end position="241"/>
    </location>
</feature>
<evidence type="ECO:0000313" key="5">
    <source>
        <dbReference type="Proteomes" id="UP000776650"/>
    </source>
</evidence>
<proteinExistence type="predicted"/>
<accession>A0A921JWZ9</accession>
<name>A0A921JWZ9_9ACTN</name>
<feature type="transmembrane region" description="Helical" evidence="2">
    <location>
        <begin position="144"/>
        <end position="162"/>
    </location>
</feature>
<dbReference type="Pfam" id="PF02517">
    <property type="entry name" value="Rce1-like"/>
    <property type="match status" value="1"/>
</dbReference>
<dbReference type="Proteomes" id="UP000776650">
    <property type="component" value="Unassembled WGS sequence"/>
</dbReference>
<protein>
    <submittedName>
        <fullName evidence="4">CPBP family intramembrane metalloprotease</fullName>
    </submittedName>
</protein>
<keyword evidence="2" id="KW-0472">Membrane</keyword>
<feature type="compositionally biased region" description="Pro residues" evidence="1">
    <location>
        <begin position="287"/>
        <end position="307"/>
    </location>
</feature>
<feature type="transmembrane region" description="Helical" evidence="2">
    <location>
        <begin position="37"/>
        <end position="58"/>
    </location>
</feature>
<evidence type="ECO:0000256" key="2">
    <source>
        <dbReference type="SAM" id="Phobius"/>
    </source>
</evidence>
<organism evidence="4 5">
    <name type="scientific">Dietzia timorensis</name>
    <dbReference type="NCBI Taxonomy" id="499555"/>
    <lineage>
        <taxon>Bacteria</taxon>
        <taxon>Bacillati</taxon>
        <taxon>Actinomycetota</taxon>
        <taxon>Actinomycetes</taxon>
        <taxon>Mycobacteriales</taxon>
        <taxon>Dietziaceae</taxon>
        <taxon>Dietzia</taxon>
    </lineage>
</organism>
<dbReference type="AlphaFoldDB" id="A0A921JWZ9"/>
<dbReference type="EMBL" id="DYXM01000010">
    <property type="protein sequence ID" value="HJE89477.1"/>
    <property type="molecule type" value="Genomic_DNA"/>
</dbReference>
<gene>
    <name evidence="4" type="ORF">K8V11_00515</name>
</gene>
<feature type="domain" description="CAAX prenyl protease 2/Lysostaphin resistance protein A-like" evidence="3">
    <location>
        <begin position="114"/>
        <end position="203"/>
    </location>
</feature>
<feature type="compositionally biased region" description="Low complexity" evidence="1">
    <location>
        <begin position="275"/>
        <end position="286"/>
    </location>
</feature>
<keyword evidence="2" id="KW-0812">Transmembrane</keyword>